<protein>
    <submittedName>
        <fullName evidence="3">Methyltransferase domain-containing protein</fullName>
    </submittedName>
</protein>
<proteinExistence type="predicted"/>
<keyword evidence="4" id="KW-1185">Reference proteome</keyword>
<feature type="domain" description="Methyltransferase" evidence="2">
    <location>
        <begin position="32"/>
        <end position="150"/>
    </location>
</feature>
<dbReference type="InterPro" id="IPR025714">
    <property type="entry name" value="Methyltranfer_dom"/>
</dbReference>
<dbReference type="GO" id="GO:0032259">
    <property type="term" value="P:methylation"/>
    <property type="evidence" value="ECO:0007669"/>
    <property type="project" value="UniProtKB-KW"/>
</dbReference>
<dbReference type="PANTHER" id="PTHR43861">
    <property type="entry name" value="TRANS-ACONITATE 2-METHYLTRANSFERASE-RELATED"/>
    <property type="match status" value="1"/>
</dbReference>
<dbReference type="SUPFAM" id="SSF53335">
    <property type="entry name" value="S-adenosyl-L-methionine-dependent methyltransferases"/>
    <property type="match status" value="1"/>
</dbReference>
<dbReference type="Proteomes" id="UP000192468">
    <property type="component" value="Unassembled WGS sequence"/>
</dbReference>
<dbReference type="PANTHER" id="PTHR43861:SF3">
    <property type="entry name" value="PUTATIVE (AFU_ORTHOLOGUE AFUA_2G14390)-RELATED"/>
    <property type="match status" value="1"/>
</dbReference>
<accession>A0A1W1X7G3</accession>
<keyword evidence="3" id="KW-0489">Methyltransferase</keyword>
<name>A0A1W1X7G3_9CLOT</name>
<dbReference type="CDD" id="cd02440">
    <property type="entry name" value="AdoMet_MTases"/>
    <property type="match status" value="1"/>
</dbReference>
<gene>
    <name evidence="3" type="ORF">SAMN02745134_00935</name>
</gene>
<dbReference type="AlphaFoldDB" id="A0A1W1X7G3"/>
<dbReference type="RefSeq" id="WP_084114175.1">
    <property type="nucleotide sequence ID" value="NZ_FWXH01000002.1"/>
</dbReference>
<reference evidence="3 4" key="1">
    <citation type="submission" date="2017-04" db="EMBL/GenBank/DDBJ databases">
        <authorList>
            <person name="Afonso C.L."/>
            <person name="Miller P.J."/>
            <person name="Scott M.A."/>
            <person name="Spackman E."/>
            <person name="Goraichik I."/>
            <person name="Dimitrov K.M."/>
            <person name="Suarez D.L."/>
            <person name="Swayne D.E."/>
        </authorList>
    </citation>
    <scope>NUCLEOTIDE SEQUENCE [LARGE SCALE GENOMIC DNA]</scope>
    <source>
        <strain evidence="3 4">DSM 12555</strain>
    </source>
</reference>
<dbReference type="Gene3D" id="3.40.50.150">
    <property type="entry name" value="Vaccinia Virus protein VP39"/>
    <property type="match status" value="1"/>
</dbReference>
<dbReference type="GO" id="GO:0008168">
    <property type="term" value="F:methyltransferase activity"/>
    <property type="evidence" value="ECO:0007669"/>
    <property type="project" value="UniProtKB-KW"/>
</dbReference>
<evidence type="ECO:0000256" key="1">
    <source>
        <dbReference type="ARBA" id="ARBA00022679"/>
    </source>
</evidence>
<dbReference type="Pfam" id="PF13847">
    <property type="entry name" value="Methyltransf_31"/>
    <property type="match status" value="1"/>
</dbReference>
<keyword evidence="1 3" id="KW-0808">Transferase</keyword>
<dbReference type="OrthoDB" id="9791837at2"/>
<dbReference type="STRING" id="1121291.SAMN02745134_00935"/>
<dbReference type="EMBL" id="FWXH01000002">
    <property type="protein sequence ID" value="SMC19780.1"/>
    <property type="molecule type" value="Genomic_DNA"/>
</dbReference>
<sequence length="204" mass="23890">MNFDIESITWDDERRKRRAKLIAKEINKSIQIKKQYTALEFGCGTGLISFFLNDKFETITLVDTSKGMIDVLNSKIETFQINNMKAYKMDINENNILPENSYDVIYTSMALHHIIDTETTIMNLYKLLKEDGYLCIIDLDEEDGSFHKEEKDFNGHNGFNQNYLKSVLLETGFKEAEVNTFYKDEKLVEEREVEYSLFLMVGRK</sequence>
<dbReference type="InterPro" id="IPR029063">
    <property type="entry name" value="SAM-dependent_MTases_sf"/>
</dbReference>
<organism evidence="3 4">
    <name type="scientific">Clostridium acidisoli DSM 12555</name>
    <dbReference type="NCBI Taxonomy" id="1121291"/>
    <lineage>
        <taxon>Bacteria</taxon>
        <taxon>Bacillati</taxon>
        <taxon>Bacillota</taxon>
        <taxon>Clostridia</taxon>
        <taxon>Eubacteriales</taxon>
        <taxon>Clostridiaceae</taxon>
        <taxon>Clostridium</taxon>
    </lineage>
</organism>
<evidence type="ECO:0000313" key="3">
    <source>
        <dbReference type="EMBL" id="SMC19780.1"/>
    </source>
</evidence>
<evidence type="ECO:0000313" key="4">
    <source>
        <dbReference type="Proteomes" id="UP000192468"/>
    </source>
</evidence>
<evidence type="ECO:0000259" key="2">
    <source>
        <dbReference type="Pfam" id="PF13847"/>
    </source>
</evidence>